<sequence length="657" mass="74004">MSSNSLITSEFTGLPIKGIAYTNISLDTPILKYQPLNNAQSETIAPLALDSTSKPTTILWIDDGNFVILYENKPYFDLIDAKDLSKPAQHINLVTSSNPASCACADFDESSNTLYVLDTTNRLYTYSFDAFADNKLGEVSNYVITDLTESVSKVTVYKKSNQSPKLLIMSNSLYEFDLTSKTVERSLNLFVDKVNCFELLKSEDSLLLSSFNDRFINMVNLESFKVTSIFVLNSPVKKFHIGKFKKKVFLAAIDQDGFVELFKNPLAQQNDPSTSNAKKRRKGNQVKSIQHSSILKLYTDTSFTITSKIDDITFDFDNLVIAYLQGESYFILDKFNWYTNSLDLPEIKIPRRKSSVEHLSLRSQDRSSLRNYSETSEDIFIRSGDNFIELDPVYDENEAEKEGEEEEEEVGDDFSTLVSRLDKTAKEFSNKAYDNSNRNASSGKKFKFQVGTLTTNLSQALRNNDSGMFDSLISVTQDEKVVKATISQLEQHSVLKILDKLSELVFKNKFANTNEAVEFGLGNSIIGLTTWIRYVLVYHGTYLVGAAGGSGELRRRLGLLGMSMSKRADNMDKLLALKGQLAMVTDKAAAIREIETVNNEDIEIDEDDVEYIEEEESLEELSEIEEDESMNDDNEVINHDSEEASETDEDSDADMQL</sequence>
<keyword evidence="7" id="KW-1185">Reference proteome</keyword>
<dbReference type="PANTHER" id="PTHR44267">
    <property type="entry name" value="WD REPEAT-CONTAINING PROTEIN 43"/>
    <property type="match status" value="1"/>
</dbReference>
<comment type="subcellular location">
    <subcellularLocation>
        <location evidence="1">Nucleus</location>
    </subcellularLocation>
</comment>
<reference evidence="6 7" key="1">
    <citation type="journal article" date="2019" name="Front. Genet.">
        <title>Whole-Genome Sequencing of the Opportunistic Yeast Pathogen Candida inconspicua Uncovers Its Hybrid Origin.</title>
        <authorList>
            <person name="Mixao V."/>
            <person name="Hansen A.P."/>
            <person name="Saus E."/>
            <person name="Boekhout T."/>
            <person name="Lass-Florl C."/>
            <person name="Gabaldon T."/>
        </authorList>
    </citation>
    <scope>NUCLEOTIDE SEQUENCE [LARGE SCALE GENOMIC DNA]</scope>
    <source>
        <strain evidence="6 7">CBS 180</strain>
    </source>
</reference>
<dbReference type="InterPro" id="IPR007148">
    <property type="entry name" value="SSU_processome_Utp12"/>
</dbReference>
<protein>
    <recommendedName>
        <fullName evidence="5">Small-subunit processome Utp12 domain-containing protein</fullName>
    </recommendedName>
</protein>
<dbReference type="OrthoDB" id="30195at2759"/>
<evidence type="ECO:0000256" key="1">
    <source>
        <dbReference type="ARBA" id="ARBA00004123"/>
    </source>
</evidence>
<evidence type="ECO:0000313" key="7">
    <source>
        <dbReference type="Proteomes" id="UP000307173"/>
    </source>
</evidence>
<feature type="domain" description="Small-subunit processome Utp12" evidence="5">
    <location>
        <begin position="476"/>
        <end position="585"/>
    </location>
</feature>
<comment type="caution">
    <text evidence="6">The sequence shown here is derived from an EMBL/GenBank/DDBJ whole genome shotgun (WGS) entry which is preliminary data.</text>
</comment>
<dbReference type="Proteomes" id="UP000307173">
    <property type="component" value="Unassembled WGS sequence"/>
</dbReference>
<name>A0A4T0WX87_9ASCO</name>
<dbReference type="InterPro" id="IPR052414">
    <property type="entry name" value="U3_snoRNA-assoc_WDR"/>
</dbReference>
<proteinExistence type="inferred from homology"/>
<comment type="similarity">
    <text evidence="3">Belongs to the UTP5 family.</text>
</comment>
<organism evidence="6 7">
    <name type="scientific">Pichia inconspicua</name>
    <dbReference type="NCBI Taxonomy" id="52247"/>
    <lineage>
        <taxon>Eukaryota</taxon>
        <taxon>Fungi</taxon>
        <taxon>Dikarya</taxon>
        <taxon>Ascomycota</taxon>
        <taxon>Saccharomycotina</taxon>
        <taxon>Pichiomycetes</taxon>
        <taxon>Pichiales</taxon>
        <taxon>Pichiaceae</taxon>
        <taxon>Pichia</taxon>
    </lineage>
</organism>
<dbReference type="PANTHER" id="PTHR44267:SF1">
    <property type="entry name" value="WD REPEAT-CONTAINING PROTEIN 43"/>
    <property type="match status" value="1"/>
</dbReference>
<dbReference type="InterPro" id="IPR036322">
    <property type="entry name" value="WD40_repeat_dom_sf"/>
</dbReference>
<evidence type="ECO:0000256" key="2">
    <source>
        <dbReference type="ARBA" id="ARBA00023242"/>
    </source>
</evidence>
<evidence type="ECO:0000259" key="5">
    <source>
        <dbReference type="Pfam" id="PF04003"/>
    </source>
</evidence>
<dbReference type="STRING" id="52247.A0A4T0WX87"/>
<evidence type="ECO:0000256" key="4">
    <source>
        <dbReference type="SAM" id="MobiDB-lite"/>
    </source>
</evidence>
<feature type="compositionally biased region" description="Acidic residues" evidence="4">
    <location>
        <begin position="643"/>
        <end position="657"/>
    </location>
</feature>
<dbReference type="EMBL" id="SELW01000624">
    <property type="protein sequence ID" value="TID17628.1"/>
    <property type="molecule type" value="Genomic_DNA"/>
</dbReference>
<dbReference type="AlphaFoldDB" id="A0A4T0WX87"/>
<feature type="region of interest" description="Disordered" evidence="4">
    <location>
        <begin position="613"/>
        <end position="657"/>
    </location>
</feature>
<dbReference type="Pfam" id="PF04003">
    <property type="entry name" value="Utp12"/>
    <property type="match status" value="1"/>
</dbReference>
<evidence type="ECO:0000256" key="3">
    <source>
        <dbReference type="ARBA" id="ARBA00038335"/>
    </source>
</evidence>
<gene>
    <name evidence="6" type="ORF">CANINC_003994</name>
</gene>
<dbReference type="GO" id="GO:0000462">
    <property type="term" value="P:maturation of SSU-rRNA from tricistronic rRNA transcript (SSU-rRNA, 5.8S rRNA, LSU-rRNA)"/>
    <property type="evidence" value="ECO:0007669"/>
    <property type="project" value="TreeGrafter"/>
</dbReference>
<dbReference type="GO" id="GO:0005730">
    <property type="term" value="C:nucleolus"/>
    <property type="evidence" value="ECO:0007669"/>
    <property type="project" value="TreeGrafter"/>
</dbReference>
<dbReference type="SUPFAM" id="SSF50978">
    <property type="entry name" value="WD40 repeat-like"/>
    <property type="match status" value="1"/>
</dbReference>
<evidence type="ECO:0000313" key="6">
    <source>
        <dbReference type="EMBL" id="TID17628.1"/>
    </source>
</evidence>
<feature type="compositionally biased region" description="Acidic residues" evidence="4">
    <location>
        <begin position="613"/>
        <end position="635"/>
    </location>
</feature>
<keyword evidence="2" id="KW-0539">Nucleus</keyword>
<accession>A0A4T0WX87</accession>